<protein>
    <submittedName>
        <fullName evidence="6">Phosphate import ATP-binding protein pstB</fullName>
        <ecNumber evidence="6">3.6.3.27</ecNumber>
    </submittedName>
</protein>
<proteinExistence type="inferred from homology"/>
<evidence type="ECO:0000259" key="5">
    <source>
        <dbReference type="PROSITE" id="PS50893"/>
    </source>
</evidence>
<accession>V5Z5E9</accession>
<organism evidence="6 7">
    <name type="scientific">Erwinia piriflorinigrans CFBP 5888</name>
    <dbReference type="NCBI Taxonomy" id="1161919"/>
    <lineage>
        <taxon>Bacteria</taxon>
        <taxon>Pseudomonadati</taxon>
        <taxon>Pseudomonadota</taxon>
        <taxon>Gammaproteobacteria</taxon>
        <taxon>Enterobacterales</taxon>
        <taxon>Erwiniaceae</taxon>
        <taxon>Erwinia</taxon>
    </lineage>
</organism>
<dbReference type="Proteomes" id="UP000018217">
    <property type="component" value="Unassembled WGS sequence"/>
</dbReference>
<evidence type="ECO:0000256" key="4">
    <source>
        <dbReference type="ARBA" id="ARBA00022840"/>
    </source>
</evidence>
<dbReference type="GO" id="GO:0016887">
    <property type="term" value="F:ATP hydrolysis activity"/>
    <property type="evidence" value="ECO:0007669"/>
    <property type="project" value="InterPro"/>
</dbReference>
<evidence type="ECO:0000256" key="2">
    <source>
        <dbReference type="ARBA" id="ARBA00022448"/>
    </source>
</evidence>
<name>V5Z5E9_9GAMM</name>
<keyword evidence="2" id="KW-0813">Transport</keyword>
<dbReference type="PANTHER" id="PTHR43119">
    <property type="entry name" value="ABC TRANSPORT PROTEIN ATP-BINDING COMPONENT-RELATED"/>
    <property type="match status" value="1"/>
</dbReference>
<dbReference type="InterPro" id="IPR017871">
    <property type="entry name" value="ABC_transporter-like_CS"/>
</dbReference>
<dbReference type="Pfam" id="PF00005">
    <property type="entry name" value="ABC_tran"/>
    <property type="match status" value="1"/>
</dbReference>
<evidence type="ECO:0000313" key="7">
    <source>
        <dbReference type="Proteomes" id="UP000018217"/>
    </source>
</evidence>
<sequence>MNAHFPLLQVREVSFALQGKTLLAPVSLNLNKGEFLWLTGPSGAGKSTLLKIIASLLTPSSGEVCLDGQRAAGMRAEVWRQRVSYVFQTPQLFGRTVYDNLAFPYEIRQHPVDRQGLYAWLEKLNLPAEVLDRPVDQLSGGEKQRVALLRNLQFTPQVLLLDEITSALDEVNKQAVQQLIEQQLLLGTAAIWISHDGHQIRSGHRVLTLPSVANGSDDGPA</sequence>
<dbReference type="PROSITE" id="PS50893">
    <property type="entry name" value="ABC_TRANSPORTER_2"/>
    <property type="match status" value="1"/>
</dbReference>
<dbReference type="InterPro" id="IPR015856">
    <property type="entry name" value="ABC_transpr_CbiO/EcfA_su"/>
</dbReference>
<dbReference type="InterPro" id="IPR027417">
    <property type="entry name" value="P-loop_NTPase"/>
</dbReference>
<dbReference type="GO" id="GO:0005524">
    <property type="term" value="F:ATP binding"/>
    <property type="evidence" value="ECO:0007669"/>
    <property type="project" value="UniProtKB-KW"/>
</dbReference>
<dbReference type="Gene3D" id="3.40.50.300">
    <property type="entry name" value="P-loop containing nucleotide triphosphate hydrolases"/>
    <property type="match status" value="1"/>
</dbReference>
<dbReference type="STRING" id="1161919.EPIR_1186"/>
<dbReference type="CDD" id="cd03225">
    <property type="entry name" value="ABC_cobalt_CbiO_domain1"/>
    <property type="match status" value="1"/>
</dbReference>
<gene>
    <name evidence="6" type="primary">ybbL</name>
    <name evidence="6" type="ORF">EPIR_1186</name>
</gene>
<dbReference type="SUPFAM" id="SSF52540">
    <property type="entry name" value="P-loop containing nucleoside triphosphate hydrolases"/>
    <property type="match status" value="1"/>
</dbReference>
<dbReference type="InterPro" id="IPR003593">
    <property type="entry name" value="AAA+_ATPase"/>
</dbReference>
<dbReference type="RefSeq" id="WP_023654361.1">
    <property type="nucleotide sequence ID" value="NZ_CAHS01000013.1"/>
</dbReference>
<evidence type="ECO:0000256" key="1">
    <source>
        <dbReference type="ARBA" id="ARBA00006526"/>
    </source>
</evidence>
<dbReference type="SMART" id="SM00382">
    <property type="entry name" value="AAA"/>
    <property type="match status" value="1"/>
</dbReference>
<dbReference type="EMBL" id="CAHS01000013">
    <property type="protein sequence ID" value="CCG86551.1"/>
    <property type="molecule type" value="Genomic_DNA"/>
</dbReference>
<dbReference type="OrthoDB" id="4408248at2"/>
<evidence type="ECO:0000256" key="3">
    <source>
        <dbReference type="ARBA" id="ARBA00022741"/>
    </source>
</evidence>
<evidence type="ECO:0000313" key="6">
    <source>
        <dbReference type="EMBL" id="CCG86551.1"/>
    </source>
</evidence>
<reference evidence="6 7" key="1">
    <citation type="journal article" date="2013" name="Syst. Appl. Microbiol.">
        <title>Phylogenetic position and virulence apparatus of the pear flower necrosis pathogen Erwinia piriflorinigrans CFBP 5888T as assessed by comparative genomics.</title>
        <authorList>
            <person name="Smits T.H."/>
            <person name="Rezzonico F."/>
            <person name="Lopez M.M."/>
            <person name="Blom J."/>
            <person name="Goesmann A."/>
            <person name="Frey J.E."/>
            <person name="Duffy B."/>
        </authorList>
    </citation>
    <scope>NUCLEOTIDE SEQUENCE [LARGE SCALE GENOMIC DNA]</scope>
    <source>
        <strain evidence="7">CFBP5888</strain>
    </source>
</reference>
<dbReference type="EC" id="3.6.3.27" evidence="6"/>
<keyword evidence="7" id="KW-1185">Reference proteome</keyword>
<comment type="similarity">
    <text evidence="1">Belongs to the ABC transporter superfamily. Drug exporter-2 (TC 3.A.1.117) family.</text>
</comment>
<keyword evidence="6" id="KW-0378">Hydrolase</keyword>
<dbReference type="GO" id="GO:0016020">
    <property type="term" value="C:membrane"/>
    <property type="evidence" value="ECO:0007669"/>
    <property type="project" value="InterPro"/>
</dbReference>
<feature type="domain" description="ABC transporter" evidence="5">
    <location>
        <begin position="8"/>
        <end position="221"/>
    </location>
</feature>
<dbReference type="NCBIfam" id="NF007601">
    <property type="entry name" value="PRK10247.1"/>
    <property type="match status" value="1"/>
</dbReference>
<comment type="caution">
    <text evidence="6">The sequence shown here is derived from an EMBL/GenBank/DDBJ whole genome shotgun (WGS) entry which is preliminary data.</text>
</comment>
<dbReference type="PROSITE" id="PS00211">
    <property type="entry name" value="ABC_TRANSPORTER_1"/>
    <property type="match status" value="1"/>
</dbReference>
<dbReference type="InterPro" id="IPR003439">
    <property type="entry name" value="ABC_transporter-like_ATP-bd"/>
</dbReference>
<dbReference type="PANTHER" id="PTHR43119:SF1">
    <property type="entry name" value="ABC TRANSPORTER DOMAIN-CONTAINING PROTEIN"/>
    <property type="match status" value="1"/>
</dbReference>
<keyword evidence="3" id="KW-0547">Nucleotide-binding</keyword>
<keyword evidence="4 6" id="KW-0067">ATP-binding</keyword>
<dbReference type="AlphaFoldDB" id="V5Z5E9"/>
<dbReference type="GO" id="GO:0055085">
    <property type="term" value="P:transmembrane transport"/>
    <property type="evidence" value="ECO:0007669"/>
    <property type="project" value="InterPro"/>
</dbReference>